<dbReference type="AlphaFoldDB" id="A0A9P6PKT4"/>
<keyword evidence="2" id="KW-1185">Reference proteome</keyword>
<sequence>MTVGGTTGYLGGRLIPQEFFQSPAEADRLATTTHDLQLDLEPFSPNGTYVIMLVAGGEVAKAKTEETSVTPAWRKALMLLVPFVSWTDSAPYEAQLQAQETMTKAN</sequence>
<gene>
    <name evidence="1" type="ORF">DFQ27_002586</name>
</gene>
<comment type="caution">
    <text evidence="1">The sequence shown here is derived from an EMBL/GenBank/DDBJ whole genome shotgun (WGS) entry which is preliminary data.</text>
</comment>
<evidence type="ECO:0000313" key="1">
    <source>
        <dbReference type="EMBL" id="KAG0247073.1"/>
    </source>
</evidence>
<dbReference type="EMBL" id="JAAAJB010001996">
    <property type="protein sequence ID" value="KAG0247073.1"/>
    <property type="molecule type" value="Genomic_DNA"/>
</dbReference>
<dbReference type="Proteomes" id="UP000807716">
    <property type="component" value="Unassembled WGS sequence"/>
</dbReference>
<evidence type="ECO:0000313" key="2">
    <source>
        <dbReference type="Proteomes" id="UP000807716"/>
    </source>
</evidence>
<protein>
    <submittedName>
        <fullName evidence="1">Uncharacterized protein</fullName>
    </submittedName>
</protein>
<proteinExistence type="predicted"/>
<organism evidence="1 2">
    <name type="scientific">Actinomortierella ambigua</name>
    <dbReference type="NCBI Taxonomy" id="1343610"/>
    <lineage>
        <taxon>Eukaryota</taxon>
        <taxon>Fungi</taxon>
        <taxon>Fungi incertae sedis</taxon>
        <taxon>Mucoromycota</taxon>
        <taxon>Mortierellomycotina</taxon>
        <taxon>Mortierellomycetes</taxon>
        <taxon>Mortierellales</taxon>
        <taxon>Mortierellaceae</taxon>
        <taxon>Actinomortierella</taxon>
    </lineage>
</organism>
<reference evidence="1" key="1">
    <citation type="journal article" date="2020" name="Fungal Divers.">
        <title>Resolving the Mortierellaceae phylogeny through synthesis of multi-gene phylogenetics and phylogenomics.</title>
        <authorList>
            <person name="Vandepol N."/>
            <person name="Liber J."/>
            <person name="Desiro A."/>
            <person name="Na H."/>
            <person name="Kennedy M."/>
            <person name="Barry K."/>
            <person name="Grigoriev I.V."/>
            <person name="Miller A.N."/>
            <person name="O'Donnell K."/>
            <person name="Stajich J.E."/>
            <person name="Bonito G."/>
        </authorList>
    </citation>
    <scope>NUCLEOTIDE SEQUENCE</scope>
    <source>
        <strain evidence="1">BC1065</strain>
    </source>
</reference>
<name>A0A9P6PKT4_9FUNG</name>
<accession>A0A9P6PKT4</accession>
<dbReference type="OrthoDB" id="9983560at2759"/>
<feature type="non-terminal residue" evidence="1">
    <location>
        <position position="106"/>
    </location>
</feature>